<dbReference type="RefSeq" id="WP_129230502.1">
    <property type="nucleotide sequence ID" value="NZ_SDPO01000001.1"/>
</dbReference>
<dbReference type="GO" id="GO:0003697">
    <property type="term" value="F:single-stranded DNA binding"/>
    <property type="evidence" value="ECO:0007669"/>
    <property type="project" value="InterPro"/>
</dbReference>
<feature type="compositionally biased region" description="Acidic residues" evidence="4">
    <location>
        <begin position="171"/>
        <end position="189"/>
    </location>
</feature>
<evidence type="ECO:0000256" key="1">
    <source>
        <dbReference type="ARBA" id="ARBA00023125"/>
    </source>
</evidence>
<organism evidence="5 6">
    <name type="scientific">Agromyces fucosus</name>
    <dbReference type="NCBI Taxonomy" id="41985"/>
    <lineage>
        <taxon>Bacteria</taxon>
        <taxon>Bacillati</taxon>
        <taxon>Actinomycetota</taxon>
        <taxon>Actinomycetes</taxon>
        <taxon>Micrococcales</taxon>
        <taxon>Microbacteriaceae</taxon>
        <taxon>Agromyces</taxon>
    </lineage>
</organism>
<evidence type="ECO:0000256" key="2">
    <source>
        <dbReference type="PROSITE-ProRule" id="PRU00252"/>
    </source>
</evidence>
<dbReference type="Gene3D" id="2.40.50.140">
    <property type="entry name" value="Nucleic acid-binding proteins"/>
    <property type="match status" value="1"/>
</dbReference>
<keyword evidence="1 2" id="KW-0238">DNA-binding</keyword>
<evidence type="ECO:0000313" key="6">
    <source>
        <dbReference type="Proteomes" id="UP000292935"/>
    </source>
</evidence>
<accession>A0A4Q2JWD1</accession>
<dbReference type="OrthoDB" id="9809878at2"/>
<sequence>MTDIITVTGVVGTDPKHHVTNGGLAITTFRLASTRRVFDREKATWEDGETNWYTVSAFRQLATNASLSIRKGERLIIRGRLRLRAWETGERSGTAVEIEADSIGHDLAWCVSTYAKVRPTRPADAAEAGSPQGDAFGGAEVPAAGSGAAFDGGSSTWPGTSSALRPLGLDADTDDDADTAPGDDDDAEGGVELPELEATFAR</sequence>
<dbReference type="SUPFAM" id="SSF50249">
    <property type="entry name" value="Nucleic acid-binding proteins"/>
    <property type="match status" value="1"/>
</dbReference>
<dbReference type="CDD" id="cd04496">
    <property type="entry name" value="SSB_OBF"/>
    <property type="match status" value="1"/>
</dbReference>
<dbReference type="InterPro" id="IPR012340">
    <property type="entry name" value="NA-bd_OB-fold"/>
</dbReference>
<dbReference type="Proteomes" id="UP000292935">
    <property type="component" value="Unassembled WGS sequence"/>
</dbReference>
<feature type="compositionally biased region" description="Low complexity" evidence="4">
    <location>
        <begin position="143"/>
        <end position="155"/>
    </location>
</feature>
<dbReference type="AlphaFoldDB" id="A0A4Q2JWD1"/>
<dbReference type="NCBIfam" id="TIGR00621">
    <property type="entry name" value="ssb"/>
    <property type="match status" value="1"/>
</dbReference>
<feature type="region of interest" description="Disordered" evidence="4">
    <location>
        <begin position="122"/>
        <end position="202"/>
    </location>
</feature>
<gene>
    <name evidence="5" type="primary">ssb</name>
    <name evidence="5" type="ORF">ESP57_03035</name>
</gene>
<reference evidence="5 6" key="1">
    <citation type="submission" date="2019-01" db="EMBL/GenBank/DDBJ databases">
        <authorList>
            <person name="Li J."/>
        </authorList>
    </citation>
    <scope>NUCLEOTIDE SEQUENCE [LARGE SCALE GENOMIC DNA]</scope>
    <source>
        <strain evidence="5 6">CCUG 35506</strain>
    </source>
</reference>
<keyword evidence="6" id="KW-1185">Reference proteome</keyword>
<evidence type="ECO:0000256" key="4">
    <source>
        <dbReference type="SAM" id="MobiDB-lite"/>
    </source>
</evidence>
<dbReference type="EMBL" id="SDPO01000001">
    <property type="protein sequence ID" value="RXZ50790.1"/>
    <property type="molecule type" value="Genomic_DNA"/>
</dbReference>
<name>A0A4Q2JWD1_9MICO</name>
<dbReference type="InterPro" id="IPR000424">
    <property type="entry name" value="Primosome_PriB/ssb"/>
</dbReference>
<dbReference type="PROSITE" id="PS50935">
    <property type="entry name" value="SSB"/>
    <property type="match status" value="1"/>
</dbReference>
<dbReference type="GO" id="GO:0006260">
    <property type="term" value="P:DNA replication"/>
    <property type="evidence" value="ECO:0007669"/>
    <property type="project" value="InterPro"/>
</dbReference>
<comment type="caution">
    <text evidence="5">The sequence shown here is derived from an EMBL/GenBank/DDBJ whole genome shotgun (WGS) entry which is preliminary data.</text>
</comment>
<dbReference type="InterPro" id="IPR011344">
    <property type="entry name" value="ssDNA-bd"/>
</dbReference>
<protein>
    <recommendedName>
        <fullName evidence="3">Single-stranded DNA-binding protein</fullName>
    </recommendedName>
</protein>
<proteinExistence type="predicted"/>
<dbReference type="Pfam" id="PF00436">
    <property type="entry name" value="SSB"/>
    <property type="match status" value="1"/>
</dbReference>
<evidence type="ECO:0000313" key="5">
    <source>
        <dbReference type="EMBL" id="RXZ50790.1"/>
    </source>
</evidence>
<evidence type="ECO:0000256" key="3">
    <source>
        <dbReference type="RuleBase" id="RU000524"/>
    </source>
</evidence>